<evidence type="ECO:0000256" key="4">
    <source>
        <dbReference type="ARBA" id="ARBA00022454"/>
    </source>
</evidence>
<evidence type="ECO:0000256" key="11">
    <source>
        <dbReference type="SAM" id="MobiDB-lite"/>
    </source>
</evidence>
<evidence type="ECO:0000256" key="2">
    <source>
        <dbReference type="ARBA" id="ARBA00004286"/>
    </source>
</evidence>
<dbReference type="GO" id="GO:0042393">
    <property type="term" value="F:histone binding"/>
    <property type="evidence" value="ECO:0007669"/>
    <property type="project" value="InterPro"/>
</dbReference>
<dbReference type="InterPro" id="IPR046378">
    <property type="entry name" value="DAXX_histone-bd"/>
</dbReference>
<keyword evidence="8" id="KW-0143">Chaperone</keyword>
<dbReference type="InterPro" id="IPR046426">
    <property type="entry name" value="DAXX_histone-bd_sf"/>
</dbReference>
<organism evidence="13 14">
    <name type="scientific">Patella caerulea</name>
    <name type="common">Rayed Mediterranean limpet</name>
    <dbReference type="NCBI Taxonomy" id="87958"/>
    <lineage>
        <taxon>Eukaryota</taxon>
        <taxon>Metazoa</taxon>
        <taxon>Spiralia</taxon>
        <taxon>Lophotrochozoa</taxon>
        <taxon>Mollusca</taxon>
        <taxon>Gastropoda</taxon>
        <taxon>Patellogastropoda</taxon>
        <taxon>Patelloidea</taxon>
        <taxon>Patellidae</taxon>
        <taxon>Patella</taxon>
    </lineage>
</organism>
<dbReference type="AlphaFoldDB" id="A0AAN8FZB0"/>
<reference evidence="13 14" key="1">
    <citation type="submission" date="2024-01" db="EMBL/GenBank/DDBJ databases">
        <title>The genome of the rayed Mediterranean limpet Patella caerulea (Linnaeus, 1758).</title>
        <authorList>
            <person name="Anh-Thu Weber A."/>
            <person name="Halstead-Nussloch G."/>
        </authorList>
    </citation>
    <scope>NUCLEOTIDE SEQUENCE [LARGE SCALE GENOMIC DNA]</scope>
    <source>
        <strain evidence="13">AATW-2023a</strain>
        <tissue evidence="13">Whole specimen</tissue>
    </source>
</reference>
<dbReference type="FunFam" id="1.20.58.2170:FF:000001">
    <property type="entry name" value="Death domain-associated protein 6"/>
    <property type="match status" value="1"/>
</dbReference>
<dbReference type="GO" id="GO:0005737">
    <property type="term" value="C:cytoplasm"/>
    <property type="evidence" value="ECO:0007669"/>
    <property type="project" value="UniProtKB-SubCell"/>
</dbReference>
<feature type="domain" description="Daxx histone-binding" evidence="12">
    <location>
        <begin position="438"/>
        <end position="523"/>
    </location>
</feature>
<accession>A0AAN8FZB0</accession>
<dbReference type="InterPro" id="IPR038298">
    <property type="entry name" value="Daxx_N_sf"/>
</dbReference>
<comment type="subcellular location">
    <subcellularLocation>
        <location evidence="2">Chromosome</location>
    </subcellularLocation>
    <subcellularLocation>
        <location evidence="3">Cytoplasm</location>
    </subcellularLocation>
    <subcellularLocation>
        <location evidence="1">Nucleus</location>
    </subcellularLocation>
</comment>
<keyword evidence="7 10" id="KW-0175">Coiled coil</keyword>
<dbReference type="GO" id="GO:0050681">
    <property type="term" value="F:nuclear androgen receptor binding"/>
    <property type="evidence" value="ECO:0007669"/>
    <property type="project" value="TreeGrafter"/>
</dbReference>
<keyword evidence="5" id="KW-0963">Cytoplasm</keyword>
<feature type="region of interest" description="Disordered" evidence="11">
    <location>
        <begin position="291"/>
        <end position="327"/>
    </location>
</feature>
<feature type="region of interest" description="Disordered" evidence="11">
    <location>
        <begin position="539"/>
        <end position="566"/>
    </location>
</feature>
<evidence type="ECO:0000256" key="10">
    <source>
        <dbReference type="SAM" id="Coils"/>
    </source>
</evidence>
<dbReference type="PANTHER" id="PTHR12766">
    <property type="entry name" value="DEATH DOMAIN-ASSOCIATED PROTEIN 6 DAXX"/>
    <property type="match status" value="1"/>
</dbReference>
<dbReference type="PANTHER" id="PTHR12766:SF7">
    <property type="entry name" value="DEATH DOMAIN-ASSOCIATED PROTEIN 6"/>
    <property type="match status" value="1"/>
</dbReference>
<sequence>MAVQDKVEKKFRRFIDFCKSNLGTDEVKIIQLINIRYKECSPHFKYSTDMLKIIKSTKTNMTSEPKRNMIHLKDFLQELKAYTKKRKAKDSGLDRVAKLRKMDDMTCISEASSTESVISDIEINLDVNNDRPDQKLNVMIENNSTSSSDIVTCDKKSSNQNTCINLSENDNTNDSIPQTIENESSVKLATSLYNVSSNVHHFSSTCIIETEKTDEDLVVREDEKEKTEISGDANDSCVILDASSPTEKSHKEKKSFLSFLNLKPTPSKDKKLGSTDEDIIIYDTEDQYQIDNDRKLPGTPLNDTSCASTSKPQSKVKDDEGEIKKKAPSEKHIKRLESLLERLKSKIEELRDQELTLDDLDDETSSYIYEDKLERKYVAVWNKLCEIKGRNRTTGRPAERAFNYAGSRYQEINKKIERMINKHKEFPDFHDVKHVIEKVNRRSNLGLSNSQVDMIAREEFVNVGDILQERRRKDFMCTFLCRVNDNFSFERDPALFDVELQRKLEANQQHGRNNLEEVINKYVDKQFEMLGDGNDIEEAVGAKSEDESSQEEEEEEEEEENIEDVDQFVDDTEIMAAYIPSRPAIGKNPKLAAFHAQSSDLLPTNELKVLTNDNLDVDMDISAVAIPLFTIDPTLNKANDKNNSKVETIDVSIDLNKDCISPTMEDKGDDEDICIITDVASDPFLKQNKNSDELSIQSEHCDSDLENEFVLSKRVNSEKVNISSDQLDKNLKNDLSKFQISRLTPVKSSTEVKSDCLKVPDAETDIEKVMSIKDVETDKLKNGNKSEEEETTAKVSSCANGIFESINVIKSQGTESRKDIVHISSEQKDRQDKSEIAIEGKVNLSKDTEAETNIIKITAKDRADETKITDVTTDMMNSSKKNISNNFVSRVAEKDIVEDFGDLSDDSHQNDVEFVDLVEPFEKSKQNIKAMGFKLTKFLNFSKKSSLSDVRNRAKVLVTKAMKNMDVSLKNVLPDSLVGITKTEDMTSSQVSTSSEDFSQEIMFKTNKIAKHLPTHLIKHKSQVDSYIIEIDEADRLDSTTNSQADYSDEEAVLCESTTCETGHDEVTSSICEPDVIILSDSD</sequence>
<keyword evidence="4" id="KW-0158">Chromosome</keyword>
<dbReference type="Gene3D" id="1.10.8.810">
    <property type="entry name" value="Daxx helical bundle domain"/>
    <property type="match status" value="1"/>
</dbReference>
<comment type="caution">
    <text evidence="13">The sequence shown here is derived from an EMBL/GenBank/DDBJ whole genome shotgun (WGS) entry which is preliminary data.</text>
</comment>
<feature type="compositionally biased region" description="Basic and acidic residues" evidence="11">
    <location>
        <begin position="315"/>
        <end position="327"/>
    </location>
</feature>
<evidence type="ECO:0000256" key="1">
    <source>
        <dbReference type="ARBA" id="ARBA00004123"/>
    </source>
</evidence>
<dbReference type="GO" id="GO:0016605">
    <property type="term" value="C:PML body"/>
    <property type="evidence" value="ECO:0007669"/>
    <property type="project" value="TreeGrafter"/>
</dbReference>
<evidence type="ECO:0000256" key="5">
    <source>
        <dbReference type="ARBA" id="ARBA00022490"/>
    </source>
</evidence>
<dbReference type="Gene3D" id="1.20.58.2170">
    <property type="match status" value="1"/>
</dbReference>
<dbReference type="Proteomes" id="UP001347796">
    <property type="component" value="Unassembled WGS sequence"/>
</dbReference>
<evidence type="ECO:0000313" key="13">
    <source>
        <dbReference type="EMBL" id="KAK6167262.1"/>
    </source>
</evidence>
<keyword evidence="14" id="KW-1185">Reference proteome</keyword>
<dbReference type="GO" id="GO:0003713">
    <property type="term" value="F:transcription coactivator activity"/>
    <property type="evidence" value="ECO:0007669"/>
    <property type="project" value="TreeGrafter"/>
</dbReference>
<evidence type="ECO:0000256" key="7">
    <source>
        <dbReference type="ARBA" id="ARBA00023054"/>
    </source>
</evidence>
<dbReference type="GO" id="GO:0003714">
    <property type="term" value="F:transcription corepressor activity"/>
    <property type="evidence" value="ECO:0007669"/>
    <property type="project" value="TreeGrafter"/>
</dbReference>
<evidence type="ECO:0000313" key="14">
    <source>
        <dbReference type="Proteomes" id="UP001347796"/>
    </source>
</evidence>
<evidence type="ECO:0000256" key="3">
    <source>
        <dbReference type="ARBA" id="ARBA00004496"/>
    </source>
</evidence>
<gene>
    <name evidence="13" type="ORF">SNE40_021336</name>
</gene>
<feature type="compositionally biased region" description="Acidic residues" evidence="11">
    <location>
        <begin position="547"/>
        <end position="566"/>
    </location>
</feature>
<dbReference type="CDD" id="cd13150">
    <property type="entry name" value="DAXX_histone_binding"/>
    <property type="match status" value="1"/>
</dbReference>
<evidence type="ECO:0000256" key="8">
    <source>
        <dbReference type="ARBA" id="ARBA00023186"/>
    </source>
</evidence>
<dbReference type="Pfam" id="PF20920">
    <property type="entry name" value="DAXX_hist_bd"/>
    <property type="match status" value="1"/>
</dbReference>
<name>A0AAN8FZB0_PATCE</name>
<protein>
    <recommendedName>
        <fullName evidence="12">Daxx histone-binding domain-containing protein</fullName>
    </recommendedName>
</protein>
<dbReference type="GO" id="GO:0006915">
    <property type="term" value="P:apoptotic process"/>
    <property type="evidence" value="ECO:0007669"/>
    <property type="project" value="UniProtKB-KW"/>
</dbReference>
<dbReference type="EMBL" id="JAZGQO010000018">
    <property type="protein sequence ID" value="KAK6167262.1"/>
    <property type="molecule type" value="Genomic_DNA"/>
</dbReference>
<keyword evidence="6" id="KW-0053">Apoptosis</keyword>
<dbReference type="GO" id="GO:0005694">
    <property type="term" value="C:chromosome"/>
    <property type="evidence" value="ECO:0007669"/>
    <property type="project" value="UniProtKB-SubCell"/>
</dbReference>
<proteinExistence type="predicted"/>
<feature type="coiled-coil region" evidence="10">
    <location>
        <begin position="329"/>
        <end position="363"/>
    </location>
</feature>
<keyword evidence="9" id="KW-0539">Nucleus</keyword>
<evidence type="ECO:0000256" key="6">
    <source>
        <dbReference type="ARBA" id="ARBA00022703"/>
    </source>
</evidence>
<evidence type="ECO:0000256" key="9">
    <source>
        <dbReference type="ARBA" id="ARBA00023242"/>
    </source>
</evidence>
<evidence type="ECO:0000259" key="12">
    <source>
        <dbReference type="Pfam" id="PF20920"/>
    </source>
</evidence>
<feature type="compositionally biased region" description="Polar residues" evidence="11">
    <location>
        <begin position="301"/>
        <end position="313"/>
    </location>
</feature>